<evidence type="ECO:0000256" key="1">
    <source>
        <dbReference type="SAM" id="Phobius"/>
    </source>
</evidence>
<protein>
    <submittedName>
        <fullName evidence="2">Uncharacterized protein</fullName>
    </submittedName>
</protein>
<sequence length="177" mass="18828">MRCGFQLPPDILLGIQHFGLLHGDTFKQQAIKMTTSHPPYSPDPDLLKDLNLALPLRKLTAYIDQLDVSADFKAVLCDLAKVTWSVGSTVVAIGRKILSVALEIVTTFPGTMFGVVVASIVTLIVGTLPLVGPLLASFVGPILLATGLTMGALSDFRSSAWSTKVTALQEQLVAVKA</sequence>
<keyword evidence="1" id="KW-1133">Transmembrane helix</keyword>
<feature type="transmembrane region" description="Helical" evidence="1">
    <location>
        <begin position="104"/>
        <end position="128"/>
    </location>
</feature>
<accession>V9VPX3</accession>
<dbReference type="HOGENOM" id="CLU_1516089_0_0_5"/>
<name>V9VPX3_9RHOB</name>
<dbReference type="KEGG" id="lmd:METH_08665"/>
<proteinExistence type="predicted"/>
<keyword evidence="3" id="KW-1185">Reference proteome</keyword>
<dbReference type="Proteomes" id="UP000018780">
    <property type="component" value="Chromosome"/>
</dbReference>
<gene>
    <name evidence="2" type="ORF">METH_08665</name>
</gene>
<reference evidence="2 3" key="1">
    <citation type="submission" date="2013-09" db="EMBL/GenBank/DDBJ databases">
        <authorList>
            <consortium name="DOE Joint Genome Institute"/>
            <person name="Klenk H.-P."/>
            <person name="Huntemann M."/>
            <person name="Han J."/>
            <person name="Chen A."/>
            <person name="Kyrpides N."/>
            <person name="Mavromatis K."/>
            <person name="Markowitz V."/>
            <person name="Palaniappan K."/>
            <person name="Ivanova N."/>
            <person name="Schaumberg A."/>
            <person name="Pati A."/>
            <person name="Liolios K."/>
            <person name="Nordberg H.P."/>
            <person name="Cantor M.N."/>
            <person name="Hua S.X."/>
            <person name="Woyke T."/>
        </authorList>
    </citation>
    <scope>NUCLEOTIDE SEQUENCE [LARGE SCALE GENOMIC DNA]</scope>
    <source>
        <strain evidence="2 3">DSM 14336</strain>
    </source>
</reference>
<keyword evidence="1" id="KW-0472">Membrane</keyword>
<organism evidence="2 3">
    <name type="scientific">Leisingera methylohalidivorans DSM 14336</name>
    <dbReference type="NCBI Taxonomy" id="999552"/>
    <lineage>
        <taxon>Bacteria</taxon>
        <taxon>Pseudomonadati</taxon>
        <taxon>Pseudomonadota</taxon>
        <taxon>Alphaproteobacteria</taxon>
        <taxon>Rhodobacterales</taxon>
        <taxon>Roseobacteraceae</taxon>
        <taxon>Leisingera</taxon>
    </lineage>
</organism>
<evidence type="ECO:0000313" key="2">
    <source>
        <dbReference type="EMBL" id="AHD00751.1"/>
    </source>
</evidence>
<feature type="transmembrane region" description="Helical" evidence="1">
    <location>
        <begin position="134"/>
        <end position="154"/>
    </location>
</feature>
<dbReference type="EMBL" id="CP006773">
    <property type="protein sequence ID" value="AHD00751.1"/>
    <property type="molecule type" value="Genomic_DNA"/>
</dbReference>
<evidence type="ECO:0000313" key="3">
    <source>
        <dbReference type="Proteomes" id="UP000018780"/>
    </source>
</evidence>
<keyword evidence="1" id="KW-0812">Transmembrane</keyword>
<dbReference type="AlphaFoldDB" id="V9VPX3"/>